<evidence type="ECO:0000313" key="2">
    <source>
        <dbReference type="EMBL" id="QHU04957.1"/>
    </source>
</evidence>
<accession>A0A6C0JKF5</accession>
<name>A0A6C0JKF5_9ZZZZ</name>
<dbReference type="AlphaFoldDB" id="A0A6C0JKF5"/>
<proteinExistence type="predicted"/>
<evidence type="ECO:0000256" key="1">
    <source>
        <dbReference type="SAM" id="Phobius"/>
    </source>
</evidence>
<dbReference type="EMBL" id="MN740405">
    <property type="protein sequence ID" value="QHU04957.1"/>
    <property type="molecule type" value="Genomic_DNA"/>
</dbReference>
<feature type="transmembrane region" description="Helical" evidence="1">
    <location>
        <begin position="30"/>
        <end position="54"/>
    </location>
</feature>
<sequence length="234" mass="27770">MCFTQEFSFFNFSLLFGYGAYLGVYSSEAYIWRLYIPLIYLSLKDFIQTFLYMFDDNEKYKYVLSVISYFHICFQPLVTNILFSYFSRTASFFNIDYWNIIFVITFIFGLLKLTNLDFFDILKDAPYCKDKSSDFCSDKNGAYIGKYHVGYKFRTKYKYGLSFNLLMVIPALLTNSYILAIIFAFFTILLRVIFIDVRDGEIGAIWCLLALIPTIPYVYYRKQFLSLIEKIKIY</sequence>
<protein>
    <submittedName>
        <fullName evidence="2">Uncharacterized protein</fullName>
    </submittedName>
</protein>
<feature type="transmembrane region" description="Helical" evidence="1">
    <location>
        <begin position="161"/>
        <end position="190"/>
    </location>
</feature>
<keyword evidence="1" id="KW-0472">Membrane</keyword>
<feature type="transmembrane region" description="Helical" evidence="1">
    <location>
        <begin position="97"/>
        <end position="114"/>
    </location>
</feature>
<keyword evidence="1" id="KW-0812">Transmembrane</keyword>
<dbReference type="InterPro" id="IPR043912">
    <property type="entry name" value="DUF5765"/>
</dbReference>
<feature type="transmembrane region" description="Helical" evidence="1">
    <location>
        <begin position="7"/>
        <end position="24"/>
    </location>
</feature>
<reference evidence="2" key="1">
    <citation type="journal article" date="2020" name="Nature">
        <title>Giant virus diversity and host interactions through global metagenomics.</title>
        <authorList>
            <person name="Schulz F."/>
            <person name="Roux S."/>
            <person name="Paez-Espino D."/>
            <person name="Jungbluth S."/>
            <person name="Walsh D.A."/>
            <person name="Denef V.J."/>
            <person name="McMahon K.D."/>
            <person name="Konstantinidis K.T."/>
            <person name="Eloe-Fadrosh E.A."/>
            <person name="Kyrpides N.C."/>
            <person name="Woyke T."/>
        </authorList>
    </citation>
    <scope>NUCLEOTIDE SEQUENCE</scope>
    <source>
        <strain evidence="2">GVMAG-M-3300027708-5</strain>
    </source>
</reference>
<feature type="transmembrane region" description="Helical" evidence="1">
    <location>
        <begin position="202"/>
        <end position="220"/>
    </location>
</feature>
<organism evidence="2">
    <name type="scientific">viral metagenome</name>
    <dbReference type="NCBI Taxonomy" id="1070528"/>
    <lineage>
        <taxon>unclassified sequences</taxon>
        <taxon>metagenomes</taxon>
        <taxon>organismal metagenomes</taxon>
    </lineage>
</organism>
<keyword evidence="1" id="KW-1133">Transmembrane helix</keyword>
<dbReference type="Pfam" id="PF19069">
    <property type="entry name" value="DUF5765"/>
    <property type="match status" value="1"/>
</dbReference>
<feature type="transmembrane region" description="Helical" evidence="1">
    <location>
        <begin position="66"/>
        <end position="85"/>
    </location>
</feature>